<keyword evidence="3" id="KW-1185">Reference proteome</keyword>
<organism evidence="2 3">
    <name type="scientific">Kutzneria buriramensis</name>
    <dbReference type="NCBI Taxonomy" id="1045776"/>
    <lineage>
        <taxon>Bacteria</taxon>
        <taxon>Bacillati</taxon>
        <taxon>Actinomycetota</taxon>
        <taxon>Actinomycetes</taxon>
        <taxon>Pseudonocardiales</taxon>
        <taxon>Pseudonocardiaceae</taxon>
        <taxon>Kutzneria</taxon>
    </lineage>
</organism>
<dbReference type="Proteomes" id="UP000256269">
    <property type="component" value="Unassembled WGS sequence"/>
</dbReference>
<name>A0A3E0I5I9_9PSEU</name>
<dbReference type="AlphaFoldDB" id="A0A3E0I5I9"/>
<protein>
    <submittedName>
        <fullName evidence="2">Uncharacterized SAM-binding protein YcdF (DUF218 family)</fullName>
    </submittedName>
</protein>
<keyword evidence="1" id="KW-1133">Transmembrane helix</keyword>
<sequence>MDGNVSVRPNDVAAMRRKLAVVAVLAVVLFGVATVRIFVAPDLPPLPAHVDAIIELAGPGIRDAATMALVHQGRAPVVVQSTTQLEDGKHTCLPATPDVEVLCFNPKPGTTRGEAHYIAATAAQRHWKSIIIVTTPDHALRARLRIGRCFPGTVYVAESPLPWLYWFRQIPYQWAASVKALAFQTAC</sequence>
<dbReference type="EMBL" id="QUNO01000002">
    <property type="protein sequence ID" value="REH54018.1"/>
    <property type="molecule type" value="Genomic_DNA"/>
</dbReference>
<keyword evidence="1" id="KW-0472">Membrane</keyword>
<evidence type="ECO:0000313" key="2">
    <source>
        <dbReference type="EMBL" id="REH54018.1"/>
    </source>
</evidence>
<comment type="caution">
    <text evidence="2">The sequence shown here is derived from an EMBL/GenBank/DDBJ whole genome shotgun (WGS) entry which is preliminary data.</text>
</comment>
<evidence type="ECO:0000256" key="1">
    <source>
        <dbReference type="SAM" id="Phobius"/>
    </source>
</evidence>
<accession>A0A3E0I5I9</accession>
<proteinExistence type="predicted"/>
<evidence type="ECO:0000313" key="3">
    <source>
        <dbReference type="Proteomes" id="UP000256269"/>
    </source>
</evidence>
<reference evidence="2 3" key="1">
    <citation type="submission" date="2018-08" db="EMBL/GenBank/DDBJ databases">
        <title>Genomic Encyclopedia of Archaeal and Bacterial Type Strains, Phase II (KMG-II): from individual species to whole genera.</title>
        <authorList>
            <person name="Goeker M."/>
        </authorList>
    </citation>
    <scope>NUCLEOTIDE SEQUENCE [LARGE SCALE GENOMIC DNA]</scope>
    <source>
        <strain evidence="2 3">DSM 45791</strain>
    </source>
</reference>
<gene>
    <name evidence="2" type="ORF">BCF44_102250</name>
</gene>
<feature type="transmembrane region" description="Helical" evidence="1">
    <location>
        <begin position="20"/>
        <end position="39"/>
    </location>
</feature>
<keyword evidence="1" id="KW-0812">Transmembrane</keyword>